<comment type="similarity">
    <text evidence="2">Belongs to the TonB-dependent receptor family. Hemoglobin/haptoglobin binding protein subfamily.</text>
</comment>
<dbReference type="Pfam" id="PF00593">
    <property type="entry name" value="TonB_dep_Rec_b-barrel"/>
    <property type="match status" value="1"/>
</dbReference>
<organism evidence="14 15">
    <name type="scientific">Thalassotalea insulae</name>
    <dbReference type="NCBI Taxonomy" id="2056778"/>
    <lineage>
        <taxon>Bacteria</taxon>
        <taxon>Pseudomonadati</taxon>
        <taxon>Pseudomonadota</taxon>
        <taxon>Gammaproteobacteria</taxon>
        <taxon>Alteromonadales</taxon>
        <taxon>Colwelliaceae</taxon>
        <taxon>Thalassotalea</taxon>
    </lineage>
</organism>
<proteinExistence type="inferred from homology"/>
<dbReference type="EMBL" id="BSST01000001">
    <property type="protein sequence ID" value="GLX77820.1"/>
    <property type="molecule type" value="Genomic_DNA"/>
</dbReference>
<evidence type="ECO:0000256" key="7">
    <source>
        <dbReference type="ARBA" id="ARBA00023077"/>
    </source>
</evidence>
<name>A0ABQ6GPA3_9GAMM</name>
<dbReference type="PANTHER" id="PTHR30069:SF29">
    <property type="entry name" value="HEMOGLOBIN AND HEMOGLOBIN-HAPTOGLOBIN-BINDING PROTEIN 1-RELATED"/>
    <property type="match status" value="1"/>
</dbReference>
<evidence type="ECO:0000256" key="1">
    <source>
        <dbReference type="ARBA" id="ARBA00004571"/>
    </source>
</evidence>
<evidence type="ECO:0000256" key="3">
    <source>
        <dbReference type="ARBA" id="ARBA00022448"/>
    </source>
</evidence>
<feature type="domain" description="TonB-dependent receptor-like beta-barrel" evidence="13">
    <location>
        <begin position="226"/>
        <end position="637"/>
    </location>
</feature>
<gene>
    <name evidence="14" type="ORF">tinsulaeT_11600</name>
</gene>
<evidence type="ECO:0000256" key="4">
    <source>
        <dbReference type="ARBA" id="ARBA00022452"/>
    </source>
</evidence>
<evidence type="ECO:0000256" key="11">
    <source>
        <dbReference type="PROSITE-ProRule" id="PRU01360"/>
    </source>
</evidence>
<keyword evidence="7" id="KW-0798">TonB box</keyword>
<evidence type="ECO:0000256" key="9">
    <source>
        <dbReference type="ARBA" id="ARBA00023170"/>
    </source>
</evidence>
<evidence type="ECO:0000256" key="8">
    <source>
        <dbReference type="ARBA" id="ARBA00023136"/>
    </source>
</evidence>
<evidence type="ECO:0000259" key="13">
    <source>
        <dbReference type="Pfam" id="PF00593"/>
    </source>
</evidence>
<evidence type="ECO:0000256" key="10">
    <source>
        <dbReference type="ARBA" id="ARBA00023237"/>
    </source>
</evidence>
<dbReference type="InterPro" id="IPR039426">
    <property type="entry name" value="TonB-dep_rcpt-like"/>
</dbReference>
<evidence type="ECO:0000313" key="14">
    <source>
        <dbReference type="EMBL" id="GLX77820.1"/>
    </source>
</evidence>
<keyword evidence="4 11" id="KW-1134">Transmembrane beta strand</keyword>
<comment type="subcellular location">
    <subcellularLocation>
        <location evidence="1 11">Cell outer membrane</location>
        <topology evidence="1 11">Multi-pass membrane protein</topology>
    </subcellularLocation>
</comment>
<dbReference type="SUPFAM" id="SSF56935">
    <property type="entry name" value="Porins"/>
    <property type="match status" value="1"/>
</dbReference>
<dbReference type="InterPro" id="IPR036942">
    <property type="entry name" value="Beta-barrel_TonB_sf"/>
</dbReference>
<sequence>MKTTFTLSTLALVLTNQFSTIANAADGSPAKLDDTIETIEVQARRNQANTEVSIETEKLLAIAGLDHDPLNSVFSMPGVVYAGGDDGGAPAIRGSSPDDNAFYIDDMPVGYIFHLFGDSIFNENIVRDFQLHPAAFGSRYGNATGGVFDVQLRDPKNQDITTTLDASLLKTGIMVEGGITEDQAFYFSYRRSLIHLFLPEGEEEDGYTVFKAPVSDDYQGKYQWLIGDNHKLTFTVNGASDTGGINISEASEQGRVDPDSIGDLKLSTNFNNQGLSWQYFGDGGKIMQLVLGHTSLNSKENYGQGQYIDIDTEQYNARFQYQIDWFDAHTLVLGSDMQQQESKYSFDAIPYYCTDHDQDCESKKGQRIQDTDKLTNQTIALYADDIWQFNSNLQFTLGLRAERNDYTDQSFLHHRLALNWQINDDLQMTVKQGSYSRFPDIATVLRKIGNPELNSPKAQHYSVGFNYQLNDLWHSSVDIYYKDLGDLPRSLDDDDANADLHYSNDMSGSAKGIEWVVERELADDWYGWASISWSKSDRTDEFTKQTTEYYLDTPLLANLVANYQMNERWDFGVRLTVRSGQKYTPITALKENPDYPEHFLPVYGELNSKTLPTYYRLDLQANYKTQYWGNDAEWSFALLNALNNDNISGYYYAPDGNETLTDYKIEGEEGMAIFPSIGLKMQF</sequence>
<keyword evidence="5 11" id="KW-0812">Transmembrane</keyword>
<keyword evidence="8 11" id="KW-0472">Membrane</keyword>
<keyword evidence="3 11" id="KW-0813">Transport</keyword>
<dbReference type="RefSeq" id="WP_284243710.1">
    <property type="nucleotide sequence ID" value="NZ_BSST01000001.1"/>
</dbReference>
<feature type="chain" id="PRO_5045670282" description="TonB-dependent receptor-like beta-barrel domain-containing protein" evidence="12">
    <location>
        <begin position="25"/>
        <end position="683"/>
    </location>
</feature>
<feature type="signal peptide" evidence="12">
    <location>
        <begin position="1"/>
        <end position="24"/>
    </location>
</feature>
<evidence type="ECO:0000256" key="12">
    <source>
        <dbReference type="SAM" id="SignalP"/>
    </source>
</evidence>
<evidence type="ECO:0000256" key="2">
    <source>
        <dbReference type="ARBA" id="ARBA00008143"/>
    </source>
</evidence>
<keyword evidence="10 11" id="KW-0998">Cell outer membrane</keyword>
<accession>A0ABQ6GPA3</accession>
<dbReference type="Gene3D" id="2.40.170.20">
    <property type="entry name" value="TonB-dependent receptor, beta-barrel domain"/>
    <property type="match status" value="1"/>
</dbReference>
<keyword evidence="9" id="KW-0675">Receptor</keyword>
<keyword evidence="15" id="KW-1185">Reference proteome</keyword>
<dbReference type="PROSITE" id="PS52016">
    <property type="entry name" value="TONB_DEPENDENT_REC_3"/>
    <property type="match status" value="1"/>
</dbReference>
<comment type="caution">
    <text evidence="14">The sequence shown here is derived from an EMBL/GenBank/DDBJ whole genome shotgun (WGS) entry which is preliminary data.</text>
</comment>
<evidence type="ECO:0000256" key="5">
    <source>
        <dbReference type="ARBA" id="ARBA00022692"/>
    </source>
</evidence>
<evidence type="ECO:0000313" key="15">
    <source>
        <dbReference type="Proteomes" id="UP001157186"/>
    </source>
</evidence>
<protein>
    <recommendedName>
        <fullName evidence="13">TonB-dependent receptor-like beta-barrel domain-containing protein</fullName>
    </recommendedName>
</protein>
<evidence type="ECO:0000256" key="6">
    <source>
        <dbReference type="ARBA" id="ARBA00022729"/>
    </source>
</evidence>
<keyword evidence="6 12" id="KW-0732">Signal</keyword>
<dbReference type="PANTHER" id="PTHR30069">
    <property type="entry name" value="TONB-DEPENDENT OUTER MEMBRANE RECEPTOR"/>
    <property type="match status" value="1"/>
</dbReference>
<reference evidence="14 15" key="1">
    <citation type="submission" date="2023-03" db="EMBL/GenBank/DDBJ databases">
        <title>Draft genome sequence of Thalassotalea insulae KCTC 62186T.</title>
        <authorList>
            <person name="Sawabe T."/>
        </authorList>
    </citation>
    <scope>NUCLEOTIDE SEQUENCE [LARGE SCALE GENOMIC DNA]</scope>
    <source>
        <strain evidence="14 15">KCTC 62186</strain>
    </source>
</reference>
<dbReference type="Proteomes" id="UP001157186">
    <property type="component" value="Unassembled WGS sequence"/>
</dbReference>
<dbReference type="InterPro" id="IPR000531">
    <property type="entry name" value="Beta-barrel_TonB"/>
</dbReference>